<evidence type="ECO:0000259" key="6">
    <source>
        <dbReference type="Pfam" id="PF04592"/>
    </source>
</evidence>
<dbReference type="GO" id="GO:0001887">
    <property type="term" value="P:selenium compound metabolic process"/>
    <property type="evidence" value="ECO:0007669"/>
    <property type="project" value="TreeGrafter"/>
</dbReference>
<proteinExistence type="predicted"/>
<dbReference type="PANTHER" id="PTHR10105">
    <property type="entry name" value="SELENOPROTEIN P"/>
    <property type="match status" value="1"/>
</dbReference>
<dbReference type="GO" id="GO:0008430">
    <property type="term" value="F:selenium binding"/>
    <property type="evidence" value="ECO:0007669"/>
    <property type="project" value="InterPro"/>
</dbReference>
<evidence type="ECO:0000256" key="1">
    <source>
        <dbReference type="ARBA" id="ARBA00004613"/>
    </source>
</evidence>
<keyword evidence="3" id="KW-0732">Signal</keyword>
<dbReference type="EnsemblMetazoa" id="G2342.3">
    <property type="protein sequence ID" value="G2342.3:cds"/>
    <property type="gene ID" value="G2342"/>
</dbReference>
<keyword evidence="5" id="KW-0325">Glycoprotein</keyword>
<dbReference type="Pfam" id="PF04592">
    <property type="entry name" value="SelP_N"/>
    <property type="match status" value="1"/>
</dbReference>
<dbReference type="AlphaFoldDB" id="A0A8W8KDB8"/>
<sequence>MCQQQAEGLEKLMTSYQNIGKRDISFFIVNHARGEASVNELTRRVSFPVYQDDNTSMIQQTLNASIDDLFLYDRCGTLVYHLRKPESLVSHGTMQSNLLTTYLNNPCKCTDKFKSKVSTKPTLYQLQRQAGSSPSSIIRRRRHVLNHFGTPLVSTNNVPSPNDRPSD</sequence>
<evidence type="ECO:0000256" key="3">
    <source>
        <dbReference type="ARBA" id="ARBA00022729"/>
    </source>
</evidence>
<keyword evidence="8" id="KW-1185">Reference proteome</keyword>
<evidence type="ECO:0000313" key="8">
    <source>
        <dbReference type="Proteomes" id="UP000005408"/>
    </source>
</evidence>
<dbReference type="EnsemblMetazoa" id="G2342.6">
    <property type="protein sequence ID" value="G2342.6:cds"/>
    <property type="gene ID" value="G2342"/>
</dbReference>
<dbReference type="PANTHER" id="PTHR10105:SF2">
    <property type="entry name" value="AGAP003297-PA"/>
    <property type="match status" value="1"/>
</dbReference>
<dbReference type="GO" id="GO:0005576">
    <property type="term" value="C:extracellular region"/>
    <property type="evidence" value="ECO:0007669"/>
    <property type="project" value="UniProtKB-SubCell"/>
</dbReference>
<evidence type="ECO:0000313" key="7">
    <source>
        <dbReference type="EnsemblMetazoa" id="G2342.2:cds"/>
    </source>
</evidence>
<dbReference type="Proteomes" id="UP000005408">
    <property type="component" value="Unassembled WGS sequence"/>
</dbReference>
<protein>
    <recommendedName>
        <fullName evidence="6">Selenoprotein P N-terminal domain-containing protein</fullName>
    </recommendedName>
</protein>
<dbReference type="EnsemblMetazoa" id="G2342.2">
    <property type="protein sequence ID" value="G2342.2:cds"/>
    <property type="gene ID" value="G2342"/>
</dbReference>
<evidence type="ECO:0000256" key="4">
    <source>
        <dbReference type="ARBA" id="ARBA00022933"/>
    </source>
</evidence>
<keyword evidence="2" id="KW-0964">Secreted</keyword>
<dbReference type="EnsemblMetazoa" id="G2342.5">
    <property type="protein sequence ID" value="G2342.5:cds"/>
    <property type="gene ID" value="G2342"/>
</dbReference>
<dbReference type="InterPro" id="IPR037941">
    <property type="entry name" value="SeP"/>
</dbReference>
<dbReference type="EnsemblMetazoa" id="G2342.4">
    <property type="protein sequence ID" value="G2342.4:cds"/>
    <property type="gene ID" value="G2342"/>
</dbReference>
<feature type="domain" description="Selenoprotein P N-terminal" evidence="6">
    <location>
        <begin position="2"/>
        <end position="134"/>
    </location>
</feature>
<organism evidence="7 8">
    <name type="scientific">Magallana gigas</name>
    <name type="common">Pacific oyster</name>
    <name type="synonym">Crassostrea gigas</name>
    <dbReference type="NCBI Taxonomy" id="29159"/>
    <lineage>
        <taxon>Eukaryota</taxon>
        <taxon>Metazoa</taxon>
        <taxon>Spiralia</taxon>
        <taxon>Lophotrochozoa</taxon>
        <taxon>Mollusca</taxon>
        <taxon>Bivalvia</taxon>
        <taxon>Autobranchia</taxon>
        <taxon>Pteriomorphia</taxon>
        <taxon>Ostreida</taxon>
        <taxon>Ostreoidea</taxon>
        <taxon>Ostreidae</taxon>
        <taxon>Magallana</taxon>
    </lineage>
</organism>
<evidence type="ECO:0000256" key="5">
    <source>
        <dbReference type="ARBA" id="ARBA00023180"/>
    </source>
</evidence>
<keyword evidence="4" id="KW-0712">Selenocysteine</keyword>
<evidence type="ECO:0000256" key="2">
    <source>
        <dbReference type="ARBA" id="ARBA00022525"/>
    </source>
</evidence>
<name>A0A8W8KDB8_MAGGI</name>
<dbReference type="InterPro" id="IPR007671">
    <property type="entry name" value="Selenoprotein-P_N"/>
</dbReference>
<accession>A0A8W8KDB8</accession>
<reference evidence="7" key="1">
    <citation type="submission" date="2022-08" db="UniProtKB">
        <authorList>
            <consortium name="EnsemblMetazoa"/>
        </authorList>
    </citation>
    <scope>IDENTIFICATION</scope>
    <source>
        <strain evidence="7">05x7-T-G4-1.051#20</strain>
    </source>
</reference>
<comment type="subcellular location">
    <subcellularLocation>
        <location evidence="1">Secreted</location>
    </subcellularLocation>
</comment>